<dbReference type="Pfam" id="PF20404">
    <property type="entry name" value="DUF6694"/>
    <property type="match status" value="1"/>
</dbReference>
<feature type="chain" id="PRO_5010227110" description="Lipoprotein" evidence="1">
    <location>
        <begin position="25"/>
        <end position="296"/>
    </location>
</feature>
<dbReference type="AlphaFoldDB" id="A0A1H0AZ95"/>
<dbReference type="PROSITE" id="PS51257">
    <property type="entry name" value="PROKAR_LIPOPROTEIN"/>
    <property type="match status" value="1"/>
</dbReference>
<accession>A0A1H0AZ95</accession>
<sequence>MHLMKKLVIISSILLLFLSSCSEKIDGSSEEKFKASAKKIKSKLSTEDQNRFEVALRVITASAMKHKFDHPEEDKNKSFNEITLEMVNGKSYDNVVDIAEQYLAEGHKMEIAGLKKDMADLAGRKAQEVALKKELDMLKGTLVKIDLVNGEPTIFAEFKNLSKDTLYRFTCSVFLKTDSGKFLTSSSSNSHTGKTSANGTVNPNDTFIATAGIGQLIMRDYPHVPWKTMKYPVKDLTRYHLVAGGITKQLRMYEREHDLSSVKWDYWDEMNFVKMTALIKKREAQKPTLDDLELSK</sequence>
<evidence type="ECO:0008006" key="4">
    <source>
        <dbReference type="Google" id="ProtNLM"/>
    </source>
</evidence>
<feature type="signal peptide" evidence="1">
    <location>
        <begin position="1"/>
        <end position="24"/>
    </location>
</feature>
<dbReference type="Proteomes" id="UP000183200">
    <property type="component" value="Unassembled WGS sequence"/>
</dbReference>
<name>A0A1H0AZ95_9SPHI</name>
<gene>
    <name evidence="2" type="ORF">SAMN05421820_107252</name>
</gene>
<evidence type="ECO:0000313" key="2">
    <source>
        <dbReference type="EMBL" id="SDN38679.1"/>
    </source>
</evidence>
<evidence type="ECO:0000313" key="3">
    <source>
        <dbReference type="Proteomes" id="UP000183200"/>
    </source>
</evidence>
<keyword evidence="3" id="KW-1185">Reference proteome</keyword>
<dbReference type="EMBL" id="FNGY01000007">
    <property type="protein sequence ID" value="SDN38679.1"/>
    <property type="molecule type" value="Genomic_DNA"/>
</dbReference>
<evidence type="ECO:0000256" key="1">
    <source>
        <dbReference type="SAM" id="SignalP"/>
    </source>
</evidence>
<protein>
    <recommendedName>
        <fullName evidence="4">Lipoprotein</fullName>
    </recommendedName>
</protein>
<reference evidence="3" key="1">
    <citation type="submission" date="2016-10" db="EMBL/GenBank/DDBJ databases">
        <authorList>
            <person name="Varghese N."/>
            <person name="Submissions S."/>
        </authorList>
    </citation>
    <scope>NUCLEOTIDE SEQUENCE [LARGE SCALE GENOMIC DNA]</scope>
    <source>
        <strain evidence="3">DSM 19110</strain>
    </source>
</reference>
<dbReference type="InterPro" id="IPR046516">
    <property type="entry name" value="DUF6694"/>
</dbReference>
<organism evidence="2 3">
    <name type="scientific">Pedobacter steynii</name>
    <dbReference type="NCBI Taxonomy" id="430522"/>
    <lineage>
        <taxon>Bacteria</taxon>
        <taxon>Pseudomonadati</taxon>
        <taxon>Bacteroidota</taxon>
        <taxon>Sphingobacteriia</taxon>
        <taxon>Sphingobacteriales</taxon>
        <taxon>Sphingobacteriaceae</taxon>
        <taxon>Pedobacter</taxon>
    </lineage>
</organism>
<keyword evidence="1" id="KW-0732">Signal</keyword>
<proteinExistence type="predicted"/>